<feature type="signal peptide" evidence="2">
    <location>
        <begin position="1"/>
        <end position="24"/>
    </location>
</feature>
<sequence length="88" mass="9802">MGQRSTTRLLAFLPLRASAPFIHACQMDGCVDTYTRQTSRRARQDNKGKECTKRDDAGRKQMTLSGQWDRSTRQDACGTGDGCVGWMG</sequence>
<feature type="region of interest" description="Disordered" evidence="1">
    <location>
        <begin position="38"/>
        <end position="73"/>
    </location>
</feature>
<dbReference type="EMBL" id="JBBPHU010000012">
    <property type="protein sequence ID" value="KAK7511378.1"/>
    <property type="molecule type" value="Genomic_DNA"/>
</dbReference>
<proteinExistence type="predicted"/>
<feature type="chain" id="PRO_5045437821" description="Secreted protein" evidence="2">
    <location>
        <begin position="25"/>
        <end position="88"/>
    </location>
</feature>
<keyword evidence="2" id="KW-0732">Signal</keyword>
<organism evidence="3 4">
    <name type="scientific">Phyllosticta citriasiana</name>
    <dbReference type="NCBI Taxonomy" id="595635"/>
    <lineage>
        <taxon>Eukaryota</taxon>
        <taxon>Fungi</taxon>
        <taxon>Dikarya</taxon>
        <taxon>Ascomycota</taxon>
        <taxon>Pezizomycotina</taxon>
        <taxon>Dothideomycetes</taxon>
        <taxon>Dothideomycetes incertae sedis</taxon>
        <taxon>Botryosphaeriales</taxon>
        <taxon>Phyllostictaceae</taxon>
        <taxon>Phyllosticta</taxon>
    </lineage>
</organism>
<evidence type="ECO:0000313" key="3">
    <source>
        <dbReference type="EMBL" id="KAK7511378.1"/>
    </source>
</evidence>
<reference evidence="3 4" key="1">
    <citation type="submission" date="2024-04" db="EMBL/GenBank/DDBJ databases">
        <title>Phyllosticta paracitricarpa is synonymous to the EU quarantine fungus P. citricarpa based on phylogenomic analyses.</title>
        <authorList>
            <consortium name="Lawrence Berkeley National Laboratory"/>
            <person name="Van Ingen-Buijs V.A."/>
            <person name="Van Westerhoven A.C."/>
            <person name="Haridas S."/>
            <person name="Skiadas P."/>
            <person name="Martin F."/>
            <person name="Groenewald J.Z."/>
            <person name="Crous P.W."/>
            <person name="Seidl M.F."/>
        </authorList>
    </citation>
    <scope>NUCLEOTIDE SEQUENCE [LARGE SCALE GENOMIC DNA]</scope>
    <source>
        <strain evidence="3 4">CBS 123371</strain>
    </source>
</reference>
<evidence type="ECO:0000256" key="1">
    <source>
        <dbReference type="SAM" id="MobiDB-lite"/>
    </source>
</evidence>
<keyword evidence="4" id="KW-1185">Reference proteome</keyword>
<protein>
    <recommendedName>
        <fullName evidence="5">Secreted protein</fullName>
    </recommendedName>
</protein>
<evidence type="ECO:0008006" key="5">
    <source>
        <dbReference type="Google" id="ProtNLM"/>
    </source>
</evidence>
<accession>A0ABR1KB16</accession>
<name>A0ABR1KB16_9PEZI</name>
<gene>
    <name evidence="3" type="ORF">IWZ03DRAFT_386355</name>
</gene>
<comment type="caution">
    <text evidence="3">The sequence shown here is derived from an EMBL/GenBank/DDBJ whole genome shotgun (WGS) entry which is preliminary data.</text>
</comment>
<feature type="compositionally biased region" description="Basic and acidic residues" evidence="1">
    <location>
        <begin position="42"/>
        <end position="59"/>
    </location>
</feature>
<evidence type="ECO:0000256" key="2">
    <source>
        <dbReference type="SAM" id="SignalP"/>
    </source>
</evidence>
<dbReference type="Proteomes" id="UP001363622">
    <property type="component" value="Unassembled WGS sequence"/>
</dbReference>
<evidence type="ECO:0000313" key="4">
    <source>
        <dbReference type="Proteomes" id="UP001363622"/>
    </source>
</evidence>